<evidence type="ECO:0000313" key="10">
    <source>
        <dbReference type="Proteomes" id="UP000005064"/>
    </source>
</evidence>
<reference evidence="9 10" key="1">
    <citation type="submission" date="2011-12" db="EMBL/GenBank/DDBJ databases">
        <authorList>
            <person name="Kriszt B."/>
            <person name="Tancsics A."/>
            <person name="Cserhati M."/>
            <person name="Toth A."/>
            <person name="Nagy I."/>
            <person name="Horvath B."/>
            <person name="Tamura T."/>
            <person name="Kukolya J."/>
            <person name="Szoboszlay S."/>
        </authorList>
    </citation>
    <scope>NUCLEOTIDE SEQUENCE [LARGE SCALE GENOMIC DNA]</scope>
    <source>
        <strain evidence="9 10">AK37</strain>
    </source>
</reference>
<gene>
    <name evidence="9" type="ORF">AK37_20404</name>
</gene>
<dbReference type="Proteomes" id="UP000005064">
    <property type="component" value="Unassembled WGS sequence"/>
</dbReference>
<dbReference type="InterPro" id="IPR036388">
    <property type="entry name" value="WH-like_DNA-bd_sf"/>
</dbReference>
<dbReference type="InterPro" id="IPR014284">
    <property type="entry name" value="RNA_pol_sigma-70_dom"/>
</dbReference>
<comment type="caution">
    <text evidence="9">The sequence shown here is derived from an EMBL/GenBank/DDBJ whole genome shotgun (WGS) entry which is preliminary data.</text>
</comment>
<dbReference type="NCBIfam" id="TIGR02937">
    <property type="entry name" value="sigma70-ECF"/>
    <property type="match status" value="1"/>
</dbReference>
<dbReference type="InterPro" id="IPR013324">
    <property type="entry name" value="RNA_pol_sigma_r3/r4-like"/>
</dbReference>
<feature type="compositionally biased region" description="Basic and acidic residues" evidence="6">
    <location>
        <begin position="192"/>
        <end position="205"/>
    </location>
</feature>
<dbReference type="SUPFAM" id="SSF88946">
    <property type="entry name" value="Sigma2 domain of RNA polymerase sigma factors"/>
    <property type="match status" value="1"/>
</dbReference>
<dbReference type="RefSeq" id="WP_006553994.1">
    <property type="nucleotide sequence ID" value="NZ_AHBW01000056.1"/>
</dbReference>
<comment type="similarity">
    <text evidence="1">Belongs to the sigma-70 factor family. ECF subfamily.</text>
</comment>
<evidence type="ECO:0000256" key="2">
    <source>
        <dbReference type="ARBA" id="ARBA00023015"/>
    </source>
</evidence>
<evidence type="ECO:0000256" key="3">
    <source>
        <dbReference type="ARBA" id="ARBA00023082"/>
    </source>
</evidence>
<feature type="region of interest" description="Disordered" evidence="6">
    <location>
        <begin position="185"/>
        <end position="205"/>
    </location>
</feature>
<organism evidence="9 10">
    <name type="scientific">Rhodococcus pyridinivorans AK37</name>
    <dbReference type="NCBI Taxonomy" id="1114960"/>
    <lineage>
        <taxon>Bacteria</taxon>
        <taxon>Bacillati</taxon>
        <taxon>Actinomycetota</taxon>
        <taxon>Actinomycetes</taxon>
        <taxon>Mycobacteriales</taxon>
        <taxon>Nocardiaceae</taxon>
        <taxon>Rhodococcus</taxon>
    </lineage>
</organism>
<dbReference type="InterPro" id="IPR039425">
    <property type="entry name" value="RNA_pol_sigma-70-like"/>
</dbReference>
<dbReference type="PANTHER" id="PTHR43133:SF8">
    <property type="entry name" value="RNA POLYMERASE SIGMA FACTOR HI_1459-RELATED"/>
    <property type="match status" value="1"/>
</dbReference>
<dbReference type="AlphaFoldDB" id="H0JWG8"/>
<keyword evidence="3" id="KW-0731">Sigma factor</keyword>
<evidence type="ECO:0000256" key="6">
    <source>
        <dbReference type="SAM" id="MobiDB-lite"/>
    </source>
</evidence>
<evidence type="ECO:0000256" key="5">
    <source>
        <dbReference type="ARBA" id="ARBA00023163"/>
    </source>
</evidence>
<dbReference type="CDD" id="cd06171">
    <property type="entry name" value="Sigma70_r4"/>
    <property type="match status" value="1"/>
</dbReference>
<feature type="domain" description="RNA polymerase sigma factor 70 region 4 type 2" evidence="8">
    <location>
        <begin position="116"/>
        <end position="166"/>
    </location>
</feature>
<proteinExistence type="inferred from homology"/>
<dbReference type="InterPro" id="IPR013325">
    <property type="entry name" value="RNA_pol_sigma_r2"/>
</dbReference>
<dbReference type="GO" id="GO:0006352">
    <property type="term" value="P:DNA-templated transcription initiation"/>
    <property type="evidence" value="ECO:0007669"/>
    <property type="project" value="InterPro"/>
</dbReference>
<dbReference type="Pfam" id="PF04542">
    <property type="entry name" value="Sigma70_r2"/>
    <property type="match status" value="1"/>
</dbReference>
<sequence>MDEAELIERCRAGDRAAFAELVAPSRERVWAVCVRITGNRHDAEDALQDALIAAWQNLGRFRGTAASGTWLYRIASNAALAVVRTRRGEVLDERLGDEYVSGETPLAESVVDGDVVRRAFLLLPEQFRVVIVLREYAQLGYAEIATHQGVGVQTVKSRIRRARMQLADLLSPALLGAEEVALRPTVGSADTKGTEPPRTTRKDEQ</sequence>
<dbReference type="GO" id="GO:0016987">
    <property type="term" value="F:sigma factor activity"/>
    <property type="evidence" value="ECO:0007669"/>
    <property type="project" value="UniProtKB-KW"/>
</dbReference>
<feature type="domain" description="RNA polymerase sigma-70 region 2" evidence="7">
    <location>
        <begin position="24"/>
        <end position="87"/>
    </location>
</feature>
<dbReference type="EMBL" id="AHBW01000056">
    <property type="protein sequence ID" value="EHK81177.1"/>
    <property type="molecule type" value="Genomic_DNA"/>
</dbReference>
<keyword evidence="4" id="KW-0238">DNA-binding</keyword>
<dbReference type="PANTHER" id="PTHR43133">
    <property type="entry name" value="RNA POLYMERASE ECF-TYPE SIGMA FACTO"/>
    <property type="match status" value="1"/>
</dbReference>
<evidence type="ECO:0000259" key="7">
    <source>
        <dbReference type="Pfam" id="PF04542"/>
    </source>
</evidence>
<accession>H0JWG8</accession>
<evidence type="ECO:0000256" key="1">
    <source>
        <dbReference type="ARBA" id="ARBA00010641"/>
    </source>
</evidence>
<dbReference type="GO" id="GO:0003677">
    <property type="term" value="F:DNA binding"/>
    <property type="evidence" value="ECO:0007669"/>
    <property type="project" value="UniProtKB-KW"/>
</dbReference>
<keyword evidence="2" id="KW-0805">Transcription regulation</keyword>
<dbReference type="Pfam" id="PF08281">
    <property type="entry name" value="Sigma70_r4_2"/>
    <property type="match status" value="1"/>
</dbReference>
<evidence type="ECO:0000256" key="4">
    <source>
        <dbReference type="ARBA" id="ARBA00023125"/>
    </source>
</evidence>
<dbReference type="SUPFAM" id="SSF88659">
    <property type="entry name" value="Sigma3 and sigma4 domains of RNA polymerase sigma factors"/>
    <property type="match status" value="1"/>
</dbReference>
<name>H0JWG8_9NOCA</name>
<protein>
    <submittedName>
        <fullName evidence="9">ECF family RNA polymerase sigma factor W</fullName>
    </submittedName>
</protein>
<evidence type="ECO:0000313" key="9">
    <source>
        <dbReference type="EMBL" id="EHK81177.1"/>
    </source>
</evidence>
<keyword evidence="5" id="KW-0804">Transcription</keyword>
<dbReference type="Gene3D" id="1.10.10.10">
    <property type="entry name" value="Winged helix-like DNA-binding domain superfamily/Winged helix DNA-binding domain"/>
    <property type="match status" value="1"/>
</dbReference>
<dbReference type="PATRIC" id="fig|1114960.4.peg.4164"/>
<dbReference type="InterPro" id="IPR007627">
    <property type="entry name" value="RNA_pol_sigma70_r2"/>
</dbReference>
<dbReference type="Gene3D" id="1.10.1740.10">
    <property type="match status" value="1"/>
</dbReference>
<dbReference type="InterPro" id="IPR013249">
    <property type="entry name" value="RNA_pol_sigma70_r4_t2"/>
</dbReference>
<evidence type="ECO:0000259" key="8">
    <source>
        <dbReference type="Pfam" id="PF08281"/>
    </source>
</evidence>